<organism evidence="1 2">
    <name type="scientific">Plectonema radiosum NIES-515</name>
    <dbReference type="NCBI Taxonomy" id="2986073"/>
    <lineage>
        <taxon>Bacteria</taxon>
        <taxon>Bacillati</taxon>
        <taxon>Cyanobacteriota</taxon>
        <taxon>Cyanophyceae</taxon>
        <taxon>Oscillatoriophycideae</taxon>
        <taxon>Oscillatoriales</taxon>
        <taxon>Microcoleaceae</taxon>
        <taxon>Plectonema</taxon>
    </lineage>
</organism>
<dbReference type="EMBL" id="JAOWRF010000365">
    <property type="protein sequence ID" value="MCV3216840.1"/>
    <property type="molecule type" value="Genomic_DNA"/>
</dbReference>
<evidence type="ECO:0000313" key="2">
    <source>
        <dbReference type="Proteomes" id="UP001526143"/>
    </source>
</evidence>
<accession>A0ABT3B7C9</accession>
<proteinExistence type="predicted"/>
<evidence type="ECO:0000313" key="1">
    <source>
        <dbReference type="EMBL" id="MCV3216840.1"/>
    </source>
</evidence>
<keyword evidence="2" id="KW-1185">Reference proteome</keyword>
<name>A0ABT3B7C9_9CYAN</name>
<sequence length="44" mass="4750">MVISTFLLQTTNNYQPIIKKPGQAGSSAIARTTQDEAISHYLAA</sequence>
<gene>
    <name evidence="1" type="ORF">OGM63_25595</name>
</gene>
<dbReference type="Proteomes" id="UP001526143">
    <property type="component" value="Unassembled WGS sequence"/>
</dbReference>
<reference evidence="1 2" key="1">
    <citation type="submission" date="2022-10" db="EMBL/GenBank/DDBJ databases">
        <title>Identification of biosynthetic pathway for the production of the potent trypsin inhibitor radiosumin.</title>
        <authorList>
            <person name="Fewer D.P."/>
            <person name="Delbaje E."/>
            <person name="Ouyang X."/>
            <person name="Agostino P.D."/>
            <person name="Wahlsten M."/>
            <person name="Jokela J."/>
            <person name="Permi P."/>
            <person name="Haapaniemi E."/>
            <person name="Koistinen H."/>
        </authorList>
    </citation>
    <scope>NUCLEOTIDE SEQUENCE [LARGE SCALE GENOMIC DNA]</scope>
    <source>
        <strain evidence="1 2">NIES-515</strain>
    </source>
</reference>
<comment type="caution">
    <text evidence="1">The sequence shown here is derived from an EMBL/GenBank/DDBJ whole genome shotgun (WGS) entry which is preliminary data.</text>
</comment>
<protein>
    <submittedName>
        <fullName evidence="1">Uncharacterized protein</fullName>
    </submittedName>
</protein>
<dbReference type="RefSeq" id="WP_263748528.1">
    <property type="nucleotide sequence ID" value="NZ_JAOWRF010000365.1"/>
</dbReference>